<evidence type="ECO:0000256" key="2">
    <source>
        <dbReference type="ARBA" id="ARBA00022801"/>
    </source>
</evidence>
<evidence type="ECO:0000256" key="3">
    <source>
        <dbReference type="ARBA" id="ARBA00023134"/>
    </source>
</evidence>
<keyword evidence="2" id="KW-0378">Hydrolase</keyword>
<protein>
    <submittedName>
        <fullName evidence="9">Guanylate-binding protein 4-like isoform X2</fullName>
    </submittedName>
</protein>
<keyword evidence="6" id="KW-0732">Signal</keyword>
<dbReference type="Pfam" id="PF02841">
    <property type="entry name" value="GBP_C"/>
    <property type="match status" value="1"/>
</dbReference>
<sequence length="917" mass="103986">MNIFVLLAKIFWTILEAFVLKFVPEKRKSVRGEVVLVTGAAHGVGRCLALEFGRLGATVVLWDINRDGNEATAEQVREEGGTARAYQCDCSKREEIQRVAQQVKEEVGDVTILFNNAGVMITGSVLDLTDDQIERTFQVNVLAHFWMQSTRCTDMYNDIVREMHRVVEALPDTTPLVSKPLQLLPDDSEQTAFRKLKSLCHQLKRVNPEGLVSGTDAGPSSGPRPRKSPRRGPPGDRPLSLSGLSLDSGLPTPMDIPATGHGSVPLCIPDNLEWDPTNNRLVAILGVERGGLKLCEEALSILRAIKGPVCPVCIVGRCRTGKSYLLSQLQGGRFRLGNKMDRETLGIWMGSQPFQHTLADGRQVTVVLLDTEGMEAHDAKENTDNQIFSLSVLLGSLLIYNTKSVPHSHDLQSLHYIGNLSKSIQVRSSRGTSAEEIRRVSDCLPQFFWLLRDVDLEITDRKGQRCSMKTYLLEKVLKADDSFDDDVADQNRVRKSILTFFSDFDAFALPPPSADTEVIQNMEDPRYASYVTSAFHQGMARVKKEIVGKFAPKTNLAGNIINGDQLADLLQCYVRAINTPGTVPNMEDSWTQTLQLTYQRAVEGAVKIYEDEMKALSRRLPCDEQELLGHHQFYFEMALDGFRVDTELDCDSALMQENMKELEDRCASFDDGGRCSGGILYQYLCENEAKSEEHCREMKNLLMEAHVQPVLDSLSANTQYGDVMRAVEAADQMYWEMAAGPKANDVYNEFMKELQEHRDRVEHTLSQLKDYDRRLEEERVRDQQNRVIIREQEEETERLLQQMQQQKEQDLAKVKAMEEANRQRLQQLSREHQEASRRQTERLERDHSSRMSAFKKQQEEQFRRTTERLENEKRSLEGTMQSLRNQQQQLQNQVSELRNRPPTVVHKRSGGGGCVVM</sequence>
<dbReference type="Proteomes" id="UP000515135">
    <property type="component" value="Unplaced"/>
</dbReference>
<dbReference type="PROSITE" id="PS51715">
    <property type="entry name" value="G_GB1_RHD3"/>
    <property type="match status" value="1"/>
</dbReference>
<dbReference type="AlphaFoldDB" id="A0A6P4ZIY3"/>
<dbReference type="SUPFAM" id="SSF48340">
    <property type="entry name" value="Interferon-induced guanylate-binding protein 1 (GBP1), C-terminal domain"/>
    <property type="match status" value="1"/>
</dbReference>
<dbReference type="InterPro" id="IPR003191">
    <property type="entry name" value="Guanylate-bd/ATL_C"/>
</dbReference>
<organism evidence="8 9">
    <name type="scientific">Branchiostoma belcheri</name>
    <name type="common">Amphioxus</name>
    <dbReference type="NCBI Taxonomy" id="7741"/>
    <lineage>
        <taxon>Eukaryota</taxon>
        <taxon>Metazoa</taxon>
        <taxon>Chordata</taxon>
        <taxon>Cephalochordata</taxon>
        <taxon>Leptocardii</taxon>
        <taxon>Amphioxiformes</taxon>
        <taxon>Branchiostomatidae</taxon>
        <taxon>Branchiostoma</taxon>
    </lineage>
</organism>
<evidence type="ECO:0000259" key="7">
    <source>
        <dbReference type="PROSITE" id="PS51715"/>
    </source>
</evidence>
<evidence type="ECO:0000256" key="4">
    <source>
        <dbReference type="PROSITE-ProRule" id="PRU01052"/>
    </source>
</evidence>
<dbReference type="GeneID" id="109479224"/>
<keyword evidence="8" id="KW-1185">Reference proteome</keyword>
<accession>A0A6P4ZIY3</accession>
<dbReference type="InterPro" id="IPR015894">
    <property type="entry name" value="Guanylate-bd_N"/>
</dbReference>
<dbReference type="GO" id="GO:0005525">
    <property type="term" value="F:GTP binding"/>
    <property type="evidence" value="ECO:0007669"/>
    <property type="project" value="UniProtKB-KW"/>
</dbReference>
<evidence type="ECO:0000256" key="6">
    <source>
        <dbReference type="SAM" id="SignalP"/>
    </source>
</evidence>
<proteinExistence type="inferred from homology"/>
<name>A0A6P4ZIY3_BRABE</name>
<feature type="region of interest" description="Disordered" evidence="5">
    <location>
        <begin position="823"/>
        <end position="869"/>
    </location>
</feature>
<dbReference type="PRINTS" id="PR00081">
    <property type="entry name" value="GDHRDH"/>
</dbReference>
<gene>
    <name evidence="9" type="primary">LOC109479224</name>
</gene>
<dbReference type="PANTHER" id="PTHR10751">
    <property type="entry name" value="GUANYLATE BINDING PROTEIN"/>
    <property type="match status" value="1"/>
</dbReference>
<evidence type="ECO:0000313" key="8">
    <source>
        <dbReference type="Proteomes" id="UP000515135"/>
    </source>
</evidence>
<dbReference type="SUPFAM" id="SSF51735">
    <property type="entry name" value="NAD(P)-binding Rossmann-fold domains"/>
    <property type="match status" value="1"/>
</dbReference>
<reference evidence="9" key="1">
    <citation type="submission" date="2025-08" db="UniProtKB">
        <authorList>
            <consortium name="RefSeq"/>
        </authorList>
    </citation>
    <scope>IDENTIFICATION</scope>
    <source>
        <tissue evidence="9">Gonad</tissue>
    </source>
</reference>
<dbReference type="Gene3D" id="3.40.50.300">
    <property type="entry name" value="P-loop containing nucleotide triphosphate hydrolases"/>
    <property type="match status" value="1"/>
</dbReference>
<feature type="chain" id="PRO_5028289912" evidence="6">
    <location>
        <begin position="18"/>
        <end position="917"/>
    </location>
</feature>
<dbReference type="GO" id="GO:0003924">
    <property type="term" value="F:GTPase activity"/>
    <property type="evidence" value="ECO:0007669"/>
    <property type="project" value="InterPro"/>
</dbReference>
<dbReference type="Gene3D" id="1.20.1000.10">
    <property type="entry name" value="Guanylate-binding protein, C-terminal domain"/>
    <property type="match status" value="1"/>
</dbReference>
<dbReference type="Pfam" id="PF00106">
    <property type="entry name" value="adh_short"/>
    <property type="match status" value="1"/>
</dbReference>
<feature type="signal peptide" evidence="6">
    <location>
        <begin position="1"/>
        <end position="17"/>
    </location>
</feature>
<dbReference type="FunFam" id="3.40.50.720:FF:001665">
    <property type="entry name" value="Uncharacterized protein"/>
    <property type="match status" value="1"/>
</dbReference>
<keyword evidence="3" id="KW-0342">GTP-binding</keyword>
<dbReference type="InterPro" id="IPR036291">
    <property type="entry name" value="NAD(P)-bd_dom_sf"/>
</dbReference>
<dbReference type="InterPro" id="IPR027417">
    <property type="entry name" value="P-loop_NTPase"/>
</dbReference>
<dbReference type="InterPro" id="IPR036543">
    <property type="entry name" value="Guanylate-bd_C_sf"/>
</dbReference>
<dbReference type="RefSeq" id="XP_019636703.1">
    <property type="nucleotide sequence ID" value="XM_019781144.1"/>
</dbReference>
<dbReference type="OrthoDB" id="2135133at2759"/>
<evidence type="ECO:0000256" key="1">
    <source>
        <dbReference type="ARBA" id="ARBA00022741"/>
    </source>
</evidence>
<keyword evidence="1" id="KW-0547">Nucleotide-binding</keyword>
<evidence type="ECO:0000256" key="5">
    <source>
        <dbReference type="SAM" id="MobiDB-lite"/>
    </source>
</evidence>
<dbReference type="InterPro" id="IPR030386">
    <property type="entry name" value="G_GB1_RHD3_dom"/>
</dbReference>
<feature type="compositionally biased region" description="Basic and acidic residues" evidence="5">
    <location>
        <begin position="856"/>
        <end position="869"/>
    </location>
</feature>
<comment type="similarity">
    <text evidence="4">Belongs to the TRAFAC class dynamin-like GTPase superfamily. GB1/RHD3 GTPase family.</text>
</comment>
<feature type="region of interest" description="Disordered" evidence="5">
    <location>
        <begin position="209"/>
        <end position="254"/>
    </location>
</feature>
<dbReference type="Gene3D" id="3.40.50.720">
    <property type="entry name" value="NAD(P)-binding Rossmann-like Domain"/>
    <property type="match status" value="1"/>
</dbReference>
<dbReference type="Pfam" id="PF02263">
    <property type="entry name" value="GBP"/>
    <property type="match status" value="1"/>
</dbReference>
<feature type="compositionally biased region" description="Basic and acidic residues" evidence="5">
    <location>
        <begin position="829"/>
        <end position="849"/>
    </location>
</feature>
<dbReference type="SUPFAM" id="SSF52540">
    <property type="entry name" value="P-loop containing nucleoside triphosphate hydrolases"/>
    <property type="match status" value="1"/>
</dbReference>
<dbReference type="InterPro" id="IPR002347">
    <property type="entry name" value="SDR_fam"/>
</dbReference>
<feature type="compositionally biased region" description="Low complexity" evidence="5">
    <location>
        <begin position="237"/>
        <end position="251"/>
    </location>
</feature>
<evidence type="ECO:0000313" key="9">
    <source>
        <dbReference type="RefSeq" id="XP_019636703.1"/>
    </source>
</evidence>
<feature type="domain" description="GB1/RHD3-type G" evidence="7">
    <location>
        <begin position="306"/>
        <end position="457"/>
    </location>
</feature>